<dbReference type="OrthoDB" id="73883at2759"/>
<dbReference type="GO" id="GO:0003676">
    <property type="term" value="F:nucleic acid binding"/>
    <property type="evidence" value="ECO:0007669"/>
    <property type="project" value="InterPro"/>
</dbReference>
<dbReference type="PANTHER" id="PTHR47169">
    <property type="entry name" value="OS01G0541250 PROTEIN"/>
    <property type="match status" value="1"/>
</dbReference>
<dbReference type="VEuPathDB" id="FungiDB:H257_01572"/>
<dbReference type="AlphaFoldDB" id="W4H8B9"/>
<gene>
    <name evidence="1" type="ORF">H257_01572</name>
</gene>
<dbReference type="GeneID" id="20803568"/>
<organism evidence="1">
    <name type="scientific">Aphanomyces astaci</name>
    <name type="common">Crayfish plague agent</name>
    <dbReference type="NCBI Taxonomy" id="112090"/>
    <lineage>
        <taxon>Eukaryota</taxon>
        <taxon>Sar</taxon>
        <taxon>Stramenopiles</taxon>
        <taxon>Oomycota</taxon>
        <taxon>Saprolegniomycetes</taxon>
        <taxon>Saprolegniales</taxon>
        <taxon>Verrucalvaceae</taxon>
        <taxon>Aphanomyces</taxon>
    </lineage>
</organism>
<protein>
    <submittedName>
        <fullName evidence="1">Uncharacterized protein</fullName>
    </submittedName>
</protein>
<dbReference type="RefSeq" id="XP_009823143.1">
    <property type="nucleotide sequence ID" value="XM_009824841.1"/>
</dbReference>
<dbReference type="InterPro" id="IPR036397">
    <property type="entry name" value="RNaseH_sf"/>
</dbReference>
<proteinExistence type="predicted"/>
<accession>W4H8B9</accession>
<dbReference type="Gene3D" id="3.30.420.10">
    <property type="entry name" value="Ribonuclease H-like superfamily/Ribonuclease H"/>
    <property type="match status" value="1"/>
</dbReference>
<sequence>MVVSVANLKKDKANKYARLKFALGFVKHDVEIQELLNYVHIDEKWFYLTKTNRKYYLIPGETALDRKCKSKRFVTKVMFLAAVARPHFVGDTGTWWDGKIGTWPFVETVLAQRSSNNRSAGSPETKPITVTKDVYREFLQGLACHRREVADERPSRHDTARQRPSLRHGVRRQVAYTLAELAKQDWSISLAPQPPNSRDTNILDLGFFAGIQSLQHQKSARSIDELVAHVADAFVEYPFEHLDRTFLTLQSCLIETMKVNGDNTYKIPHMAKEKKQRLGILPRNVVCPVDTFDAARAALVGTRVCC</sequence>
<name>W4H8B9_APHAT</name>
<evidence type="ECO:0000313" key="1">
    <source>
        <dbReference type="EMBL" id="ETV88280.1"/>
    </source>
</evidence>
<reference evidence="1" key="1">
    <citation type="submission" date="2013-12" db="EMBL/GenBank/DDBJ databases">
        <title>The Genome Sequence of Aphanomyces astaci APO3.</title>
        <authorList>
            <consortium name="The Broad Institute Genomics Platform"/>
            <person name="Russ C."/>
            <person name="Tyler B."/>
            <person name="van West P."/>
            <person name="Dieguez-Uribeondo J."/>
            <person name="Young S.K."/>
            <person name="Zeng Q."/>
            <person name="Gargeya S."/>
            <person name="Fitzgerald M."/>
            <person name="Abouelleil A."/>
            <person name="Alvarado L."/>
            <person name="Chapman S.B."/>
            <person name="Gainer-Dewar J."/>
            <person name="Goldberg J."/>
            <person name="Griggs A."/>
            <person name="Gujja S."/>
            <person name="Hansen M."/>
            <person name="Howarth C."/>
            <person name="Imamovic A."/>
            <person name="Ireland A."/>
            <person name="Larimer J."/>
            <person name="McCowan C."/>
            <person name="Murphy C."/>
            <person name="Pearson M."/>
            <person name="Poon T.W."/>
            <person name="Priest M."/>
            <person name="Roberts A."/>
            <person name="Saif S."/>
            <person name="Shea T."/>
            <person name="Sykes S."/>
            <person name="Wortman J."/>
            <person name="Nusbaum C."/>
            <person name="Birren B."/>
        </authorList>
    </citation>
    <scope>NUCLEOTIDE SEQUENCE [LARGE SCALE GENOMIC DNA]</scope>
    <source>
        <strain evidence="1">APO3</strain>
    </source>
</reference>
<dbReference type="EMBL" id="KI913115">
    <property type="protein sequence ID" value="ETV88280.1"/>
    <property type="molecule type" value="Genomic_DNA"/>
</dbReference>